<evidence type="ECO:0008006" key="4">
    <source>
        <dbReference type="Google" id="ProtNLM"/>
    </source>
</evidence>
<accession>A0A511FI02</accession>
<proteinExistence type="predicted"/>
<dbReference type="EMBL" id="BJVQ01000037">
    <property type="protein sequence ID" value="GEL47448.1"/>
    <property type="molecule type" value="Genomic_DNA"/>
</dbReference>
<evidence type="ECO:0000313" key="2">
    <source>
        <dbReference type="EMBL" id="GEL47448.1"/>
    </source>
</evidence>
<sequence length="141" mass="15235">MGTFWHVATSAKPIRDLDREVAFLLLAAAEKSGMNRRTMAASAEMSMNRLGKILRQEPPPASIGEFGAIAQVLGLSLGEVMREAERRIEERAAAGATVLPFGRGRSEDDEIDKLITLNPAASDPAEGYDPDAEVEAQQDQP</sequence>
<feature type="compositionally biased region" description="Acidic residues" evidence="1">
    <location>
        <begin position="126"/>
        <end position="141"/>
    </location>
</feature>
<dbReference type="InterPro" id="IPR010982">
    <property type="entry name" value="Lambda_DNA-bd_dom_sf"/>
</dbReference>
<organism evidence="2 3">
    <name type="scientific">Cellulomonas hominis</name>
    <dbReference type="NCBI Taxonomy" id="156981"/>
    <lineage>
        <taxon>Bacteria</taxon>
        <taxon>Bacillati</taxon>
        <taxon>Actinomycetota</taxon>
        <taxon>Actinomycetes</taxon>
        <taxon>Micrococcales</taxon>
        <taxon>Cellulomonadaceae</taxon>
        <taxon>Cellulomonas</taxon>
    </lineage>
</organism>
<keyword evidence="3" id="KW-1185">Reference proteome</keyword>
<name>A0A511FI02_9CELL</name>
<gene>
    <name evidence="2" type="ORF">CHO01_25640</name>
</gene>
<protein>
    <recommendedName>
        <fullName evidence="4">HTH cro/C1-type domain-containing protein</fullName>
    </recommendedName>
</protein>
<reference evidence="2 3" key="1">
    <citation type="submission" date="2019-07" db="EMBL/GenBank/DDBJ databases">
        <title>Whole genome shotgun sequence of Cellulomonas hominis NBRC 16055.</title>
        <authorList>
            <person name="Hosoyama A."/>
            <person name="Uohara A."/>
            <person name="Ohji S."/>
            <person name="Ichikawa N."/>
        </authorList>
    </citation>
    <scope>NUCLEOTIDE SEQUENCE [LARGE SCALE GENOMIC DNA]</scope>
    <source>
        <strain evidence="2 3">NBRC 16055</strain>
    </source>
</reference>
<evidence type="ECO:0000313" key="3">
    <source>
        <dbReference type="Proteomes" id="UP000321723"/>
    </source>
</evidence>
<evidence type="ECO:0000256" key="1">
    <source>
        <dbReference type="SAM" id="MobiDB-lite"/>
    </source>
</evidence>
<comment type="caution">
    <text evidence="2">The sequence shown here is derived from an EMBL/GenBank/DDBJ whole genome shotgun (WGS) entry which is preliminary data.</text>
</comment>
<feature type="region of interest" description="Disordered" evidence="1">
    <location>
        <begin position="110"/>
        <end position="141"/>
    </location>
</feature>
<dbReference type="Proteomes" id="UP000321723">
    <property type="component" value="Unassembled WGS sequence"/>
</dbReference>
<dbReference type="AlphaFoldDB" id="A0A511FI02"/>
<dbReference type="SUPFAM" id="SSF47413">
    <property type="entry name" value="lambda repressor-like DNA-binding domains"/>
    <property type="match status" value="1"/>
</dbReference>
<dbReference type="GO" id="GO:0003677">
    <property type="term" value="F:DNA binding"/>
    <property type="evidence" value="ECO:0007669"/>
    <property type="project" value="InterPro"/>
</dbReference>